<evidence type="ECO:0000313" key="6">
    <source>
        <dbReference type="Proteomes" id="UP000282613"/>
    </source>
</evidence>
<dbReference type="InterPro" id="IPR000859">
    <property type="entry name" value="CUB_dom"/>
</dbReference>
<keyword evidence="2" id="KW-1015">Disulfide bond</keyword>
<accession>A0A3P6P0P2</accession>
<keyword evidence="1" id="KW-0677">Repeat</keyword>
<dbReference type="AlphaFoldDB" id="A0A3P6P0P2"/>
<dbReference type="PANTHER" id="PTHR24251">
    <property type="entry name" value="OVOCHYMASE-RELATED"/>
    <property type="match status" value="1"/>
</dbReference>
<dbReference type="InterPro" id="IPR035914">
    <property type="entry name" value="Sperma_CUB_dom_sf"/>
</dbReference>
<evidence type="ECO:0000259" key="4">
    <source>
        <dbReference type="PROSITE" id="PS01180"/>
    </source>
</evidence>
<reference evidence="5 6" key="1">
    <citation type="submission" date="2018-11" db="EMBL/GenBank/DDBJ databases">
        <authorList>
            <consortium name="Pathogen Informatics"/>
        </authorList>
    </citation>
    <scope>NUCLEOTIDE SEQUENCE [LARGE SCALE GENOMIC DNA]</scope>
</reference>
<proteinExistence type="predicted"/>
<feature type="domain" description="CUB" evidence="4">
    <location>
        <begin position="274"/>
        <end position="377"/>
    </location>
</feature>
<evidence type="ECO:0000256" key="2">
    <source>
        <dbReference type="ARBA" id="ARBA00023157"/>
    </source>
</evidence>
<dbReference type="PANTHER" id="PTHR24251:SF51">
    <property type="entry name" value="CUBILIN-LIKE"/>
    <property type="match status" value="1"/>
</dbReference>
<comment type="caution">
    <text evidence="3">Lacks conserved residue(s) required for the propagation of feature annotation.</text>
</comment>
<gene>
    <name evidence="5" type="ORF">TASK_LOCUS1041</name>
</gene>
<name>A0A3P6P0P2_TAEAS</name>
<dbReference type="Proteomes" id="UP000282613">
    <property type="component" value="Unassembled WGS sequence"/>
</dbReference>
<dbReference type="PROSITE" id="PS01180">
    <property type="entry name" value="CUB"/>
    <property type="match status" value="2"/>
</dbReference>
<dbReference type="SUPFAM" id="SSF49854">
    <property type="entry name" value="Spermadhesin, CUB domain"/>
    <property type="match status" value="2"/>
</dbReference>
<dbReference type="OrthoDB" id="6282282at2759"/>
<organism evidence="5 6">
    <name type="scientific">Taenia asiatica</name>
    <name type="common">Asian tapeworm</name>
    <dbReference type="NCBI Taxonomy" id="60517"/>
    <lineage>
        <taxon>Eukaryota</taxon>
        <taxon>Metazoa</taxon>
        <taxon>Spiralia</taxon>
        <taxon>Lophotrochozoa</taxon>
        <taxon>Platyhelminthes</taxon>
        <taxon>Cestoda</taxon>
        <taxon>Eucestoda</taxon>
        <taxon>Cyclophyllidea</taxon>
        <taxon>Taeniidae</taxon>
        <taxon>Taenia</taxon>
    </lineage>
</organism>
<feature type="domain" description="CUB" evidence="4">
    <location>
        <begin position="82"/>
        <end position="255"/>
    </location>
</feature>
<dbReference type="Gene3D" id="2.60.120.290">
    <property type="entry name" value="Spermadhesin, CUB domain"/>
    <property type="match status" value="2"/>
</dbReference>
<dbReference type="SMART" id="SM00042">
    <property type="entry name" value="CUB"/>
    <property type="match status" value="2"/>
</dbReference>
<keyword evidence="6" id="KW-1185">Reference proteome</keyword>
<protein>
    <recommendedName>
        <fullName evidence="4">CUB domain-containing protein</fullName>
    </recommendedName>
</protein>
<evidence type="ECO:0000256" key="1">
    <source>
        <dbReference type="ARBA" id="ARBA00022737"/>
    </source>
</evidence>
<evidence type="ECO:0000313" key="5">
    <source>
        <dbReference type="EMBL" id="VDK22343.1"/>
    </source>
</evidence>
<dbReference type="CDD" id="cd00041">
    <property type="entry name" value="CUB"/>
    <property type="match status" value="2"/>
</dbReference>
<evidence type="ECO:0000256" key="3">
    <source>
        <dbReference type="PROSITE-ProRule" id="PRU00059"/>
    </source>
</evidence>
<sequence length="377" mass="42226">MISNKQIHLLHRCTYRRIAVYSSRTEIDEKFNLHPLSRFQTTNSVPQIMVSSPLSTPMIKPQLNSALTDYGIAGLMPVPNRCWFVYNGSDYRDGQVGWTNSPFFANTYPSNSTCLYLFQFDPGQSVRLTFTTFQTVADSDVAAVGGNHFHHLLHSFTQFHHADYLEVIELLTQVTDAKRLLQQFAMSNAAVRRQVDLTDFPISWRMEEHRKTHSFCGDYIPGPLIPSPDAKALLLAFRTDEAETAVGFQLKFQFLPISQHFLNREGSIVDDWRSAANTSELGGVLHSPGYPSAYPSGINCEWKLSVSQPAQGIMIHFTDLAVEGSFKGGKCKHAVIRIRVGDSVQSAASICGFASTVPAFVTNHTSLTIRYDHTIYH</sequence>
<dbReference type="EMBL" id="UYRS01000193">
    <property type="protein sequence ID" value="VDK22343.1"/>
    <property type="molecule type" value="Genomic_DNA"/>
</dbReference>
<dbReference type="Pfam" id="PF00431">
    <property type="entry name" value="CUB"/>
    <property type="match status" value="2"/>
</dbReference>